<dbReference type="HOGENOM" id="CLU_2321209_0_0_1"/>
<feature type="transmembrane region" description="Helical" evidence="1">
    <location>
        <begin position="75"/>
        <end position="95"/>
    </location>
</feature>
<dbReference type="InParanoid" id="A0A0C3FAK2"/>
<dbReference type="Proteomes" id="UP000054166">
    <property type="component" value="Unassembled WGS sequence"/>
</dbReference>
<evidence type="ECO:0000313" key="2">
    <source>
        <dbReference type="EMBL" id="KIM81630.1"/>
    </source>
</evidence>
<sequence>MEILRQPSASIALETFVNSRPFWQSSSDQMLFGSLKKYMFRIPMRMVIMTLMSLFSTKPLDSSNIVLVQTLTNRVLLRLCVHFALYSVALCIGAGSMSQ</sequence>
<protein>
    <submittedName>
        <fullName evidence="2">Uncharacterized protein</fullName>
    </submittedName>
</protein>
<name>A0A0C3FAK2_PILCF</name>
<dbReference type="AlphaFoldDB" id="A0A0C3FAK2"/>
<reference evidence="2 3" key="1">
    <citation type="submission" date="2014-04" db="EMBL/GenBank/DDBJ databases">
        <authorList>
            <consortium name="DOE Joint Genome Institute"/>
            <person name="Kuo A."/>
            <person name="Tarkka M."/>
            <person name="Buscot F."/>
            <person name="Kohler A."/>
            <person name="Nagy L.G."/>
            <person name="Floudas D."/>
            <person name="Copeland A."/>
            <person name="Barry K.W."/>
            <person name="Cichocki N."/>
            <person name="Veneault-Fourrey C."/>
            <person name="LaButti K."/>
            <person name="Lindquist E.A."/>
            <person name="Lipzen A."/>
            <person name="Lundell T."/>
            <person name="Morin E."/>
            <person name="Murat C."/>
            <person name="Sun H."/>
            <person name="Tunlid A."/>
            <person name="Henrissat B."/>
            <person name="Grigoriev I.V."/>
            <person name="Hibbett D.S."/>
            <person name="Martin F."/>
            <person name="Nordberg H.P."/>
            <person name="Cantor M.N."/>
            <person name="Hua S.X."/>
        </authorList>
    </citation>
    <scope>NUCLEOTIDE SEQUENCE [LARGE SCALE GENOMIC DNA]</scope>
    <source>
        <strain evidence="2 3">F 1598</strain>
    </source>
</reference>
<dbReference type="EMBL" id="KN832998">
    <property type="protein sequence ID" value="KIM81630.1"/>
    <property type="molecule type" value="Genomic_DNA"/>
</dbReference>
<keyword evidence="3" id="KW-1185">Reference proteome</keyword>
<reference evidence="3" key="2">
    <citation type="submission" date="2015-01" db="EMBL/GenBank/DDBJ databases">
        <title>Evolutionary Origins and Diversification of the Mycorrhizal Mutualists.</title>
        <authorList>
            <consortium name="DOE Joint Genome Institute"/>
            <consortium name="Mycorrhizal Genomics Consortium"/>
            <person name="Kohler A."/>
            <person name="Kuo A."/>
            <person name="Nagy L.G."/>
            <person name="Floudas D."/>
            <person name="Copeland A."/>
            <person name="Barry K.W."/>
            <person name="Cichocki N."/>
            <person name="Veneault-Fourrey C."/>
            <person name="LaButti K."/>
            <person name="Lindquist E.A."/>
            <person name="Lipzen A."/>
            <person name="Lundell T."/>
            <person name="Morin E."/>
            <person name="Murat C."/>
            <person name="Riley R."/>
            <person name="Ohm R."/>
            <person name="Sun H."/>
            <person name="Tunlid A."/>
            <person name="Henrissat B."/>
            <person name="Grigoriev I.V."/>
            <person name="Hibbett D.S."/>
            <person name="Martin F."/>
        </authorList>
    </citation>
    <scope>NUCLEOTIDE SEQUENCE [LARGE SCALE GENOMIC DNA]</scope>
    <source>
        <strain evidence="3">F 1598</strain>
    </source>
</reference>
<keyword evidence="1" id="KW-0472">Membrane</keyword>
<organism evidence="2 3">
    <name type="scientific">Piloderma croceum (strain F 1598)</name>
    <dbReference type="NCBI Taxonomy" id="765440"/>
    <lineage>
        <taxon>Eukaryota</taxon>
        <taxon>Fungi</taxon>
        <taxon>Dikarya</taxon>
        <taxon>Basidiomycota</taxon>
        <taxon>Agaricomycotina</taxon>
        <taxon>Agaricomycetes</taxon>
        <taxon>Agaricomycetidae</taxon>
        <taxon>Atheliales</taxon>
        <taxon>Atheliaceae</taxon>
        <taxon>Piloderma</taxon>
    </lineage>
</organism>
<proteinExistence type="predicted"/>
<gene>
    <name evidence="2" type="ORF">PILCRDRAFT_821400</name>
</gene>
<evidence type="ECO:0000313" key="3">
    <source>
        <dbReference type="Proteomes" id="UP000054166"/>
    </source>
</evidence>
<accession>A0A0C3FAK2</accession>
<keyword evidence="1" id="KW-0812">Transmembrane</keyword>
<evidence type="ECO:0000256" key="1">
    <source>
        <dbReference type="SAM" id="Phobius"/>
    </source>
</evidence>
<keyword evidence="1" id="KW-1133">Transmembrane helix</keyword>